<proteinExistence type="predicted"/>
<protein>
    <recommendedName>
        <fullName evidence="2">DUF2147 domain-containing protein</fullName>
    </recommendedName>
</protein>
<accession>A0A0T5NW96</accession>
<dbReference type="PANTHER" id="PTHR36919">
    <property type="entry name" value="BLR1215 PROTEIN"/>
    <property type="match status" value="1"/>
</dbReference>
<gene>
    <name evidence="3" type="ORF">XM53_10055</name>
</gene>
<reference evidence="3 4" key="1">
    <citation type="submission" date="2015-04" db="EMBL/GenBank/DDBJ databases">
        <title>The draft genome sequence of Roseovarius sp.R12b.</title>
        <authorList>
            <person name="Li G."/>
            <person name="Lai Q."/>
            <person name="Shao Z."/>
            <person name="Yan P."/>
        </authorList>
    </citation>
    <scope>NUCLEOTIDE SEQUENCE [LARGE SCALE GENOMIC DNA]</scope>
    <source>
        <strain evidence="3 4">R12B</strain>
    </source>
</reference>
<keyword evidence="4" id="KW-1185">Reference proteome</keyword>
<dbReference type="AlphaFoldDB" id="A0A0T5NW96"/>
<feature type="domain" description="DUF2147" evidence="2">
    <location>
        <begin position="35"/>
        <end position="136"/>
    </location>
</feature>
<evidence type="ECO:0000313" key="4">
    <source>
        <dbReference type="Proteomes" id="UP000051295"/>
    </source>
</evidence>
<organism evidence="3 4">
    <name type="scientific">Roseovarius atlanticus</name>
    <dbReference type="NCBI Taxonomy" id="1641875"/>
    <lineage>
        <taxon>Bacteria</taxon>
        <taxon>Pseudomonadati</taxon>
        <taxon>Pseudomonadota</taxon>
        <taxon>Alphaproteobacteria</taxon>
        <taxon>Rhodobacterales</taxon>
        <taxon>Roseobacteraceae</taxon>
        <taxon>Roseovarius</taxon>
    </lineage>
</organism>
<dbReference type="PATRIC" id="fig|1641875.4.peg.4427"/>
<feature type="chain" id="PRO_5006663991" description="DUF2147 domain-containing protein" evidence="1">
    <location>
        <begin position="31"/>
        <end position="138"/>
    </location>
</feature>
<name>A0A0T5NW96_9RHOB</name>
<sequence>MLKSGKKEARPMRLAISCAIILGLTGAAMADPATGTWQTEPDKKGIIAYVNVYDCGDAVCGEITRTFNSQGQEIKAASLGHTVIRNATPTGNGKYEGRAWIPAHQREYPAGMTLRGDRMTVRGCMGPICMSQNWTRIQ</sequence>
<dbReference type="PANTHER" id="PTHR36919:SF2">
    <property type="entry name" value="BLL6627 PROTEIN"/>
    <property type="match status" value="1"/>
</dbReference>
<dbReference type="STRING" id="1641875.XM53_10055"/>
<evidence type="ECO:0000256" key="1">
    <source>
        <dbReference type="SAM" id="SignalP"/>
    </source>
</evidence>
<dbReference type="Proteomes" id="UP000051295">
    <property type="component" value="Unassembled WGS sequence"/>
</dbReference>
<dbReference type="Pfam" id="PF09917">
    <property type="entry name" value="DUF2147"/>
    <property type="match status" value="1"/>
</dbReference>
<feature type="signal peptide" evidence="1">
    <location>
        <begin position="1"/>
        <end position="30"/>
    </location>
</feature>
<comment type="caution">
    <text evidence="3">The sequence shown here is derived from an EMBL/GenBank/DDBJ whole genome shotgun (WGS) entry which is preliminary data.</text>
</comment>
<dbReference type="Gene3D" id="2.40.128.520">
    <property type="match status" value="1"/>
</dbReference>
<dbReference type="InterPro" id="IPR019223">
    <property type="entry name" value="DUF2147"/>
</dbReference>
<evidence type="ECO:0000259" key="2">
    <source>
        <dbReference type="Pfam" id="PF09917"/>
    </source>
</evidence>
<dbReference type="EMBL" id="LAXJ01000008">
    <property type="protein sequence ID" value="KRS12895.1"/>
    <property type="molecule type" value="Genomic_DNA"/>
</dbReference>
<keyword evidence="1" id="KW-0732">Signal</keyword>
<evidence type="ECO:0000313" key="3">
    <source>
        <dbReference type="EMBL" id="KRS12895.1"/>
    </source>
</evidence>